<feature type="compositionally biased region" description="Polar residues" evidence="1">
    <location>
        <begin position="514"/>
        <end position="526"/>
    </location>
</feature>
<evidence type="ECO:0000313" key="3">
    <source>
        <dbReference type="Proteomes" id="UP000824998"/>
    </source>
</evidence>
<dbReference type="EMBL" id="MU251414">
    <property type="protein sequence ID" value="KAG9236120.1"/>
    <property type="molecule type" value="Genomic_DNA"/>
</dbReference>
<feature type="compositionally biased region" description="Basic residues" evidence="1">
    <location>
        <begin position="396"/>
        <end position="409"/>
    </location>
</feature>
<feature type="compositionally biased region" description="Low complexity" evidence="1">
    <location>
        <begin position="658"/>
        <end position="676"/>
    </location>
</feature>
<name>A0A9P7YN43_9HELO</name>
<organism evidence="2 3">
    <name type="scientific">Amylocarpus encephaloides</name>
    <dbReference type="NCBI Taxonomy" id="45428"/>
    <lineage>
        <taxon>Eukaryota</taxon>
        <taxon>Fungi</taxon>
        <taxon>Dikarya</taxon>
        <taxon>Ascomycota</taxon>
        <taxon>Pezizomycotina</taxon>
        <taxon>Leotiomycetes</taxon>
        <taxon>Helotiales</taxon>
        <taxon>Helotiales incertae sedis</taxon>
        <taxon>Amylocarpus</taxon>
    </lineage>
</organism>
<dbReference type="OrthoDB" id="3903267at2759"/>
<comment type="caution">
    <text evidence="2">The sequence shown here is derived from an EMBL/GenBank/DDBJ whole genome shotgun (WGS) entry which is preliminary data.</text>
</comment>
<feature type="compositionally biased region" description="Basic residues" evidence="1">
    <location>
        <begin position="353"/>
        <end position="362"/>
    </location>
</feature>
<protein>
    <submittedName>
        <fullName evidence="2">Uncharacterized protein</fullName>
    </submittedName>
</protein>
<feature type="compositionally biased region" description="Basic and acidic residues" evidence="1">
    <location>
        <begin position="363"/>
        <end position="373"/>
    </location>
</feature>
<keyword evidence="3" id="KW-1185">Reference proteome</keyword>
<feature type="region of interest" description="Disordered" evidence="1">
    <location>
        <begin position="97"/>
        <end position="160"/>
    </location>
</feature>
<feature type="compositionally biased region" description="Basic and acidic residues" evidence="1">
    <location>
        <begin position="294"/>
        <end position="307"/>
    </location>
</feature>
<proteinExistence type="predicted"/>
<dbReference type="AlphaFoldDB" id="A0A9P7YN43"/>
<dbReference type="Proteomes" id="UP000824998">
    <property type="component" value="Unassembled WGS sequence"/>
</dbReference>
<reference evidence="2" key="1">
    <citation type="journal article" date="2021" name="IMA Fungus">
        <title>Genomic characterization of three marine fungi, including Emericellopsis atlantica sp. nov. with signatures of a generalist lifestyle and marine biomass degradation.</title>
        <authorList>
            <person name="Hagestad O.C."/>
            <person name="Hou L."/>
            <person name="Andersen J.H."/>
            <person name="Hansen E.H."/>
            <person name="Altermark B."/>
            <person name="Li C."/>
            <person name="Kuhnert E."/>
            <person name="Cox R.J."/>
            <person name="Crous P.W."/>
            <person name="Spatafora J.W."/>
            <person name="Lail K."/>
            <person name="Amirebrahimi M."/>
            <person name="Lipzen A."/>
            <person name="Pangilinan J."/>
            <person name="Andreopoulos W."/>
            <person name="Hayes R.D."/>
            <person name="Ng V."/>
            <person name="Grigoriev I.V."/>
            <person name="Jackson S.A."/>
            <person name="Sutton T.D.S."/>
            <person name="Dobson A.D.W."/>
            <person name="Rama T."/>
        </authorList>
    </citation>
    <scope>NUCLEOTIDE SEQUENCE</scope>
    <source>
        <strain evidence="2">TRa018bII</strain>
    </source>
</reference>
<feature type="region of interest" description="Disordered" evidence="1">
    <location>
        <begin position="551"/>
        <end position="571"/>
    </location>
</feature>
<accession>A0A9P7YN43</accession>
<feature type="region of interest" description="Disordered" evidence="1">
    <location>
        <begin position="657"/>
        <end position="680"/>
    </location>
</feature>
<feature type="compositionally biased region" description="Basic residues" evidence="1">
    <location>
        <begin position="315"/>
        <end position="327"/>
    </location>
</feature>
<sequence length="790" mass="87927">MSPYSSDMEGSPQPCHEYLGSRNTKHREEVEANIQRDQGTEDGSIRVRDMEKTASTNTIHVTPKKSVAKKKDKSLSFVAAHGSKVPANPAINVETVEAPKEPNRPKKIKSRNRSVSTTSLADAGEKSWEDVDEPIDPLSIPHSLKSKGKSAKTPNKNGRFHGRQLVNWHRARMMEKLILHLQYECQREGIQLPWDKTVHRLMPGSSGTAALQYLNRLRGFLVTEGHLVPPLIGKLGSPQESNIRGYIRDMSSDDITQTRVVGWDESIEDLKESLVVPGIVRGSGIYRQKMVEERDGLSKETAVKVDDVNPGSASKKSKNTLRKHRAHSSVSCVKYPSPESTSDNTASNTILKTPKRKSRSTKRLSESKNNDRESDSDEVDPADLDSDDEYNPQITKKVRTGRKPSPRTSKHIEDADDSDATAHIDNEEERDPFRTPKSRVNKKSICGLMTPHSPSNNTPGLVKLQLNPRDLKSFQTGRSDNLLLESMLKSSFKSPNRPTRTVIGADNEGDTAILQDSPSAARSNRLSMPKKDDPFVDDIEEQSGNVYASFNNETGLDPQDIDDAKTEPCSPRSHLDELENQSLVAHQEYSSLLVYGSSYGEFPDIFYNQDNQDFSSQSMQTMDMDIGPEDEFGRFLNNGYDNSYSLDMNAPFNSRHYSSSTSSRLLGSGETSLGSSQNSTYDDDVFYNTSARSPCMNSSVLNSGWEDDSQQQSPGGIGRGMALSRYQHPTTQYNGGSYHPELSLPQHEGRLRGSTNTAARHALPQLYEDSPFADVSQYNLEYEGDFDFNS</sequence>
<gene>
    <name evidence="2" type="ORF">BJ875DRAFT_526798</name>
</gene>
<feature type="compositionally biased region" description="Acidic residues" evidence="1">
    <location>
        <begin position="374"/>
        <end position="390"/>
    </location>
</feature>
<feature type="region of interest" description="Disordered" evidence="1">
    <location>
        <begin position="294"/>
        <end position="440"/>
    </location>
</feature>
<feature type="compositionally biased region" description="Polar residues" evidence="1">
    <location>
        <begin position="338"/>
        <end position="350"/>
    </location>
</feature>
<evidence type="ECO:0000313" key="2">
    <source>
        <dbReference type="EMBL" id="KAG9236120.1"/>
    </source>
</evidence>
<feature type="region of interest" description="Disordered" evidence="1">
    <location>
        <begin position="510"/>
        <end position="537"/>
    </location>
</feature>
<feature type="region of interest" description="Disordered" evidence="1">
    <location>
        <begin position="1"/>
        <end position="27"/>
    </location>
</feature>
<evidence type="ECO:0000256" key="1">
    <source>
        <dbReference type="SAM" id="MobiDB-lite"/>
    </source>
</evidence>
<feature type="region of interest" description="Disordered" evidence="1">
    <location>
        <begin position="700"/>
        <end position="722"/>
    </location>
</feature>
<feature type="region of interest" description="Disordered" evidence="1">
    <location>
        <begin position="734"/>
        <end position="757"/>
    </location>
</feature>